<protein>
    <submittedName>
        <fullName evidence="1">Uncharacterized protein</fullName>
    </submittedName>
</protein>
<evidence type="ECO:0000313" key="1">
    <source>
        <dbReference type="EMBL" id="GAT50942.1"/>
    </source>
</evidence>
<dbReference type="Proteomes" id="UP000815677">
    <property type="component" value="Unassembled WGS sequence"/>
</dbReference>
<sequence>MPNIQYGLIRTPREPWGLGDTRHARVDLARRTLEVPFSRGRRRPSIWLRQFSTPTPECWVSLHVTLPPGACKIESRGWRVLP</sequence>
<organism evidence="1 2">
    <name type="scientific">Mycena chlorophos</name>
    <name type="common">Agaric fungus</name>
    <name type="synonym">Agaricus chlorophos</name>
    <dbReference type="NCBI Taxonomy" id="658473"/>
    <lineage>
        <taxon>Eukaryota</taxon>
        <taxon>Fungi</taxon>
        <taxon>Dikarya</taxon>
        <taxon>Basidiomycota</taxon>
        <taxon>Agaricomycotina</taxon>
        <taxon>Agaricomycetes</taxon>
        <taxon>Agaricomycetidae</taxon>
        <taxon>Agaricales</taxon>
        <taxon>Marasmiineae</taxon>
        <taxon>Mycenaceae</taxon>
        <taxon>Mycena</taxon>
    </lineage>
</organism>
<gene>
    <name evidence="1" type="ORF">MCHLO_08128</name>
</gene>
<proteinExistence type="predicted"/>
<name>A0ABQ0LIK6_MYCCL</name>
<accession>A0ABQ0LIK6</accession>
<reference evidence="1" key="1">
    <citation type="submission" date="2014-09" db="EMBL/GenBank/DDBJ databases">
        <title>Genome sequence of the luminous mushroom Mycena chlorophos for searching fungal bioluminescence genes.</title>
        <authorList>
            <person name="Tanaka Y."/>
            <person name="Kasuga D."/>
            <person name="Oba Y."/>
            <person name="Hase S."/>
            <person name="Sato K."/>
            <person name="Oba Y."/>
            <person name="Sakakibara Y."/>
        </authorList>
    </citation>
    <scope>NUCLEOTIDE SEQUENCE</scope>
</reference>
<dbReference type="EMBL" id="DF846750">
    <property type="protein sequence ID" value="GAT50942.1"/>
    <property type="molecule type" value="Genomic_DNA"/>
</dbReference>
<evidence type="ECO:0000313" key="2">
    <source>
        <dbReference type="Proteomes" id="UP000815677"/>
    </source>
</evidence>
<keyword evidence="2" id="KW-1185">Reference proteome</keyword>